<comment type="similarity">
    <text evidence="1">Belongs to the intimin/invasin family.</text>
</comment>
<accession>A0A848G7Q7</accession>
<feature type="signal peptide" evidence="2">
    <location>
        <begin position="1"/>
        <end position="26"/>
    </location>
</feature>
<dbReference type="InterPro" id="IPR013783">
    <property type="entry name" value="Ig-like_fold"/>
</dbReference>
<evidence type="ECO:0000313" key="4">
    <source>
        <dbReference type="EMBL" id="NML26443.1"/>
    </source>
</evidence>
<dbReference type="RefSeq" id="WP_169145981.1">
    <property type="nucleotide sequence ID" value="NZ_JABBGA010000008.1"/>
</dbReference>
<dbReference type="InterPro" id="IPR003344">
    <property type="entry name" value="Big_1_dom"/>
</dbReference>
<sequence>MLDFLTAGVRSHARLLVPAFAALALASCGGGGGGGSSNTGCPGGFLTCSGSGTDTTAQAPKFTLALVDAGTGAVSNNLTSGKPLTVRALLLTAAGAPLANKVVTFTTNSALATFDPASGTRLTDANGYTTITLLAADLSSSGAAEVSATVDVSGTAVTQKVAYSVSPGVVTLSGLAANTTSLSAYGSTSVSVQVYFNGSLSPTPLTVNFASGCASNGKANLTSSVSTVNGIATATYTDKGCAGTDTITATVQGASAQTTIAVAAPKASNIGYVSAAPSSIVLAGTGGGGLSSDSVVTFKVVDSTNTPVASKSVSFDLSTRVGGIKLNGQTSGTVQATSDSSGLVSVTVSAGSVPTPVWVTATLVEDPTIKTQSTNLTISTGRPTQDRFSLSVGTFNIEGWNRDGTRTTATVYAFDRLGNPVADGTVVNFISEGAGIDPSCTTAAGSCSVNITSGELRPRVDSEPSSFGVTAGRVTILAYAQGEESFDDANTNNVFDAGETFRDLGDAFVDNNENKGWSSGEREIQFSSANTAACPSYPSDGRYYNAPYKASTCDGVWGAAHVRRNIVITLSSFAIGTLTPSVFSMPALPACTGSFTFRLSDVNNNPMPAGASLSAVSGVTYQNDTGETVKASVSIPQGNETVPNTNAPGGTFHTIVVEGTKCTTKPVGSVTINVTSPSGDASARTITIN</sequence>
<keyword evidence="5" id="KW-1185">Reference proteome</keyword>
<organism evidence="4 5">
    <name type="scientific">Zoogloea dura</name>
    <dbReference type="NCBI Taxonomy" id="2728840"/>
    <lineage>
        <taxon>Bacteria</taxon>
        <taxon>Pseudomonadati</taxon>
        <taxon>Pseudomonadota</taxon>
        <taxon>Betaproteobacteria</taxon>
        <taxon>Rhodocyclales</taxon>
        <taxon>Zoogloeaceae</taxon>
        <taxon>Zoogloea</taxon>
    </lineage>
</organism>
<protein>
    <recommendedName>
        <fullName evidence="3">Big-1 domain-containing protein</fullName>
    </recommendedName>
</protein>
<evidence type="ECO:0000259" key="3">
    <source>
        <dbReference type="PROSITE" id="PS51127"/>
    </source>
</evidence>
<dbReference type="Proteomes" id="UP000580043">
    <property type="component" value="Unassembled WGS sequence"/>
</dbReference>
<comment type="caution">
    <text evidence="4">The sequence shown here is derived from an EMBL/GenBank/DDBJ whole genome shotgun (WGS) entry which is preliminary data.</text>
</comment>
<dbReference type="SMART" id="SM00634">
    <property type="entry name" value="BID_1"/>
    <property type="match status" value="1"/>
</dbReference>
<evidence type="ECO:0000313" key="5">
    <source>
        <dbReference type="Proteomes" id="UP000580043"/>
    </source>
</evidence>
<evidence type="ECO:0000256" key="2">
    <source>
        <dbReference type="SAM" id="SignalP"/>
    </source>
</evidence>
<proteinExistence type="inferred from homology"/>
<dbReference type="SUPFAM" id="SSF49373">
    <property type="entry name" value="Invasin/intimin cell-adhesion fragments"/>
    <property type="match status" value="2"/>
</dbReference>
<gene>
    <name evidence="4" type="ORF">HHL15_11870</name>
</gene>
<feature type="chain" id="PRO_5032629865" description="Big-1 domain-containing protein" evidence="2">
    <location>
        <begin position="27"/>
        <end position="689"/>
    </location>
</feature>
<reference evidence="4 5" key="1">
    <citation type="submission" date="2020-04" db="EMBL/GenBank/DDBJ databases">
        <title>Zoogloea sp. G-4-1-14 isolated from soil.</title>
        <authorList>
            <person name="Dahal R.H."/>
        </authorList>
    </citation>
    <scope>NUCLEOTIDE SEQUENCE [LARGE SCALE GENOMIC DNA]</scope>
    <source>
        <strain evidence="4 5">G-4-1-14</strain>
    </source>
</reference>
<dbReference type="PROSITE" id="PS51127">
    <property type="entry name" value="BIG1"/>
    <property type="match status" value="1"/>
</dbReference>
<keyword evidence="2" id="KW-0732">Signal</keyword>
<dbReference type="Gene3D" id="2.60.40.10">
    <property type="entry name" value="Immunoglobulins"/>
    <property type="match status" value="3"/>
</dbReference>
<dbReference type="EMBL" id="JABBGA010000008">
    <property type="protein sequence ID" value="NML26443.1"/>
    <property type="molecule type" value="Genomic_DNA"/>
</dbReference>
<dbReference type="InterPro" id="IPR008964">
    <property type="entry name" value="Invasin/intimin_cell_adhesion"/>
</dbReference>
<dbReference type="AlphaFoldDB" id="A0A848G7Q7"/>
<name>A0A848G7Q7_9RHOO</name>
<evidence type="ECO:0000256" key="1">
    <source>
        <dbReference type="ARBA" id="ARBA00010116"/>
    </source>
</evidence>
<feature type="domain" description="Big-1" evidence="3">
    <location>
        <begin position="63"/>
        <end position="165"/>
    </location>
</feature>